<accession>A0ABW4PQW0</accession>
<keyword evidence="3" id="KW-1185">Reference proteome</keyword>
<evidence type="ECO:0000256" key="1">
    <source>
        <dbReference type="SAM" id="MobiDB-lite"/>
    </source>
</evidence>
<gene>
    <name evidence="2" type="ORF">ACFSJS_22480</name>
</gene>
<dbReference type="Pfam" id="PF19979">
    <property type="entry name" value="DUF6415"/>
    <property type="match status" value="1"/>
</dbReference>
<reference evidence="3" key="1">
    <citation type="journal article" date="2019" name="Int. J. Syst. Evol. Microbiol.">
        <title>The Global Catalogue of Microorganisms (GCM) 10K type strain sequencing project: providing services to taxonomists for standard genome sequencing and annotation.</title>
        <authorList>
            <consortium name="The Broad Institute Genomics Platform"/>
            <consortium name="The Broad Institute Genome Sequencing Center for Infectious Disease"/>
            <person name="Wu L."/>
            <person name="Ma J."/>
        </authorList>
    </citation>
    <scope>NUCLEOTIDE SEQUENCE [LARGE SCALE GENOMIC DNA]</scope>
    <source>
        <strain evidence="3">CGMCC 4.7455</strain>
    </source>
</reference>
<evidence type="ECO:0000313" key="3">
    <source>
        <dbReference type="Proteomes" id="UP001597365"/>
    </source>
</evidence>
<name>A0ABW4PQW0_9ACTN</name>
<comment type="caution">
    <text evidence="2">The sequence shown here is derived from an EMBL/GenBank/DDBJ whole genome shotgun (WGS) entry which is preliminary data.</text>
</comment>
<dbReference type="EMBL" id="JBHUFU010000015">
    <property type="protein sequence ID" value="MFD1832390.1"/>
    <property type="molecule type" value="Genomic_DNA"/>
</dbReference>
<organism evidence="2 3">
    <name type="scientific">Streptomyces desertarenae</name>
    <dbReference type="NCBI Taxonomy" id="2666184"/>
    <lineage>
        <taxon>Bacteria</taxon>
        <taxon>Bacillati</taxon>
        <taxon>Actinomycetota</taxon>
        <taxon>Actinomycetes</taxon>
        <taxon>Kitasatosporales</taxon>
        <taxon>Streptomycetaceae</taxon>
        <taxon>Streptomyces</taxon>
    </lineage>
</organism>
<dbReference type="RefSeq" id="WP_380903249.1">
    <property type="nucleotide sequence ID" value="NZ_JBHUFU010000015.1"/>
</dbReference>
<dbReference type="InterPro" id="IPR046300">
    <property type="entry name" value="DUF6415"/>
</dbReference>
<protein>
    <submittedName>
        <fullName evidence="2">DUF6415 family natural product biosynthesis protein</fullName>
    </submittedName>
</protein>
<feature type="compositionally biased region" description="Low complexity" evidence="1">
    <location>
        <begin position="1"/>
        <end position="16"/>
    </location>
</feature>
<feature type="region of interest" description="Disordered" evidence="1">
    <location>
        <begin position="1"/>
        <end position="20"/>
    </location>
</feature>
<evidence type="ECO:0000313" key="2">
    <source>
        <dbReference type="EMBL" id="MFD1832390.1"/>
    </source>
</evidence>
<sequence>MTQATGAPPDTTPPGRDTAHEAAREALATEDGPLPRHDTLTDLRDRLLRHITALLPPASVRVSRMWQGGCDWYGAALRLDAIRERLTTGPGQGLASAHQHVLQLARDVEWLLARTDRESPAAPVCCRCHLPGDLQPVYDPPGETRAAPTVVWCRSCREGAGYPDGPH</sequence>
<dbReference type="Proteomes" id="UP001597365">
    <property type="component" value="Unassembled WGS sequence"/>
</dbReference>
<proteinExistence type="predicted"/>